<dbReference type="Pfam" id="PF09243">
    <property type="entry name" value="Rsm22"/>
    <property type="match status" value="2"/>
</dbReference>
<comment type="subcellular location">
    <subcellularLocation>
        <location evidence="1">Mitochondrion</location>
    </subcellularLocation>
</comment>
<evidence type="ECO:0000256" key="1">
    <source>
        <dbReference type="ARBA" id="ARBA00004173"/>
    </source>
</evidence>
<comment type="function">
    <text evidence="7">Mitochondrial ribosome (mitoribosome) assembly factor. Binds at the interface of the head and body domains of the mitochondrial small ribosomal subunit (mt-SSU), occluding the mRNA channel and preventing compaction of the head domain towards the body. Probable inactive methyltransferase: retains the characteristic folding and ability to bind S-adenosyl-L-methionine, but it probably lost its methyltransferase activity.</text>
</comment>
<evidence type="ECO:0000256" key="4">
    <source>
        <dbReference type="ARBA" id="ARBA00023004"/>
    </source>
</evidence>
<evidence type="ECO:0000313" key="9">
    <source>
        <dbReference type="EMBL" id="KAJ4472476.1"/>
    </source>
</evidence>
<evidence type="ECO:0000256" key="6">
    <source>
        <dbReference type="ARBA" id="ARBA00023128"/>
    </source>
</evidence>
<protein>
    <submittedName>
        <fullName evidence="9">Mitochondrial small ribosomal subunit Rsm22-domain-containing protein</fullName>
    </submittedName>
</protein>
<dbReference type="InterPro" id="IPR015324">
    <property type="entry name" value="Ribosomal_Rsm22-like"/>
</dbReference>
<dbReference type="PANTHER" id="PTHR13184">
    <property type="entry name" value="37S RIBOSOMAL PROTEIN S22"/>
    <property type="match status" value="1"/>
</dbReference>
<dbReference type="GO" id="GO:0005763">
    <property type="term" value="C:mitochondrial small ribosomal subunit"/>
    <property type="evidence" value="ECO:0007669"/>
    <property type="project" value="TreeGrafter"/>
</dbReference>
<dbReference type="GO" id="GO:0051536">
    <property type="term" value="F:iron-sulfur cluster binding"/>
    <property type="evidence" value="ECO:0007669"/>
    <property type="project" value="UniProtKB-KW"/>
</dbReference>
<feature type="compositionally biased region" description="Basic and acidic residues" evidence="8">
    <location>
        <begin position="546"/>
        <end position="561"/>
    </location>
</feature>
<dbReference type="InterPro" id="IPR052571">
    <property type="entry name" value="Mt_RNA_Methyltransferase"/>
</dbReference>
<keyword evidence="6" id="KW-0496">Mitochondrion</keyword>
<comment type="caution">
    <text evidence="9">The sequence shown here is derived from an EMBL/GenBank/DDBJ whole genome shotgun (WGS) entry which is preliminary data.</text>
</comment>
<evidence type="ECO:0000313" key="10">
    <source>
        <dbReference type="Proteomes" id="UP001150238"/>
    </source>
</evidence>
<organism evidence="9 10">
    <name type="scientific">Lentinula lateritia</name>
    <dbReference type="NCBI Taxonomy" id="40482"/>
    <lineage>
        <taxon>Eukaryota</taxon>
        <taxon>Fungi</taxon>
        <taxon>Dikarya</taxon>
        <taxon>Basidiomycota</taxon>
        <taxon>Agaricomycotina</taxon>
        <taxon>Agaricomycetes</taxon>
        <taxon>Agaricomycetidae</taxon>
        <taxon>Agaricales</taxon>
        <taxon>Marasmiineae</taxon>
        <taxon>Omphalotaceae</taxon>
        <taxon>Lentinula</taxon>
    </lineage>
</organism>
<reference evidence="9" key="2">
    <citation type="journal article" date="2023" name="Proc. Natl. Acad. Sci. U.S.A.">
        <title>A global phylogenomic analysis of the shiitake genus Lentinula.</title>
        <authorList>
            <person name="Sierra-Patev S."/>
            <person name="Min B."/>
            <person name="Naranjo-Ortiz M."/>
            <person name="Looney B."/>
            <person name="Konkel Z."/>
            <person name="Slot J.C."/>
            <person name="Sakamoto Y."/>
            <person name="Steenwyk J.L."/>
            <person name="Rokas A."/>
            <person name="Carro J."/>
            <person name="Camarero S."/>
            <person name="Ferreira P."/>
            <person name="Molpeceres G."/>
            <person name="Ruiz-Duenas F.J."/>
            <person name="Serrano A."/>
            <person name="Henrissat B."/>
            <person name="Drula E."/>
            <person name="Hughes K.W."/>
            <person name="Mata J.L."/>
            <person name="Ishikawa N.K."/>
            <person name="Vargas-Isla R."/>
            <person name="Ushijima S."/>
            <person name="Smith C.A."/>
            <person name="Donoghue J."/>
            <person name="Ahrendt S."/>
            <person name="Andreopoulos W."/>
            <person name="He G."/>
            <person name="LaButti K."/>
            <person name="Lipzen A."/>
            <person name="Ng V."/>
            <person name="Riley R."/>
            <person name="Sandor L."/>
            <person name="Barry K."/>
            <person name="Martinez A.T."/>
            <person name="Xiao Y."/>
            <person name="Gibbons J.G."/>
            <person name="Terashima K."/>
            <person name="Grigoriev I.V."/>
            <person name="Hibbett D."/>
        </authorList>
    </citation>
    <scope>NUCLEOTIDE SEQUENCE</scope>
    <source>
        <strain evidence="9">Sp2 HRB7682 ss15</strain>
    </source>
</reference>
<evidence type="ECO:0000256" key="3">
    <source>
        <dbReference type="ARBA" id="ARBA00022946"/>
    </source>
</evidence>
<keyword evidence="5" id="KW-0411">Iron-sulfur</keyword>
<keyword evidence="4" id="KW-0408">Iron</keyword>
<name>A0A9W9A361_9AGAR</name>
<evidence type="ECO:0000256" key="7">
    <source>
        <dbReference type="ARBA" id="ARBA00045681"/>
    </source>
</evidence>
<dbReference type="GO" id="GO:0006412">
    <property type="term" value="P:translation"/>
    <property type="evidence" value="ECO:0007669"/>
    <property type="project" value="InterPro"/>
</dbReference>
<evidence type="ECO:0000256" key="2">
    <source>
        <dbReference type="ARBA" id="ARBA00022723"/>
    </source>
</evidence>
<dbReference type="PANTHER" id="PTHR13184:SF5">
    <property type="entry name" value="METHYLTRANSFERASE-LIKE PROTEIN 17, MITOCHONDRIAL"/>
    <property type="match status" value="1"/>
</dbReference>
<dbReference type="Proteomes" id="UP001150238">
    <property type="component" value="Unassembled WGS sequence"/>
</dbReference>
<keyword evidence="3" id="KW-0809">Transit peptide</keyword>
<dbReference type="GO" id="GO:0008168">
    <property type="term" value="F:methyltransferase activity"/>
    <property type="evidence" value="ECO:0007669"/>
    <property type="project" value="InterPro"/>
</dbReference>
<feature type="compositionally biased region" description="Basic and acidic residues" evidence="8">
    <location>
        <begin position="607"/>
        <end position="620"/>
    </location>
</feature>
<gene>
    <name evidence="9" type="ORF">C8J55DRAFT_434493</name>
</gene>
<evidence type="ECO:0000256" key="5">
    <source>
        <dbReference type="ARBA" id="ARBA00023014"/>
    </source>
</evidence>
<feature type="compositionally biased region" description="Basic and acidic residues" evidence="8">
    <location>
        <begin position="586"/>
        <end position="597"/>
    </location>
</feature>
<sequence length="629" mass="70575">MSLVTRNNWKTLLRTVQKTRWFSNATSSLGQVKPSLDLDPSLQALLKDVDISLTRHKVSVPSHRELDIIPSESIEESRNTEIPVPEDSLERKSPAAIFGSQRIGSIILPVELQNSINLLISTSDKSLLHNDAKRLFQGGDSENEKDADWGSKYEVKYRSRHQASRHSDRDGTAFASIALPAHYSAIRAVLTHVKHRLRPDWIVSKVIDWGAATGSGLWASAHTFQQGVDVSQDMEGLKISDTSLQTYIGIDKRDGLVTIGKRLLRDLENDTLTVIWQRAFHDDNKMARSLGEDTIALSAFNLTSLPTNIARKSLVKEMWESGAHTLILIDHNTTSGFENIAEARELLLKMGRKEMEDPSTEDWSIRGSHVVAPCPHDGECPLLHPGTTQLACGFSQRLQRPSFIRLTKHSTVGHEDIGYSYVVVQRGARPVCPSSKSGRIGATGKRDLDKKAESQAIMKELRLHDEKNVGEMPPDAPHAVDLPNPLRVPLDHELQTELRKEAYSWPRLVFPPLKKSGHIILDACTPEGKIMRLTVPKSQGKQPYYDARKSSWGDLFPHEPKNPPQERYQPRRAKRDGSIDPVKGADIGKRQTVKEQSRISYEALSENIKENRKNSRRDRISQGLKNDIV</sequence>
<feature type="region of interest" description="Disordered" evidence="8">
    <location>
        <begin position="534"/>
        <end position="629"/>
    </location>
</feature>
<keyword evidence="2" id="KW-0479">Metal-binding</keyword>
<proteinExistence type="predicted"/>
<reference evidence="9" key="1">
    <citation type="submission" date="2022-08" db="EMBL/GenBank/DDBJ databases">
        <authorList>
            <consortium name="DOE Joint Genome Institute"/>
            <person name="Min B."/>
            <person name="Riley R."/>
            <person name="Sierra-Patev S."/>
            <person name="Naranjo-Ortiz M."/>
            <person name="Looney B."/>
            <person name="Konkel Z."/>
            <person name="Slot J.C."/>
            <person name="Sakamoto Y."/>
            <person name="Steenwyk J.L."/>
            <person name="Rokas A."/>
            <person name="Carro J."/>
            <person name="Camarero S."/>
            <person name="Ferreira P."/>
            <person name="Molpeceres G."/>
            <person name="Ruiz-Duenas F.J."/>
            <person name="Serrano A."/>
            <person name="Henrissat B."/>
            <person name="Drula E."/>
            <person name="Hughes K.W."/>
            <person name="Mata J.L."/>
            <person name="Ishikawa N.K."/>
            <person name="Vargas-Isla R."/>
            <person name="Ushijima S."/>
            <person name="Smith C.A."/>
            <person name="Ahrendt S."/>
            <person name="Andreopoulos W."/>
            <person name="He G."/>
            <person name="Labutti K."/>
            <person name="Lipzen A."/>
            <person name="Ng V."/>
            <person name="Sandor L."/>
            <person name="Barry K."/>
            <person name="Martinez A.T."/>
            <person name="Xiao Y."/>
            <person name="Gibbons J.G."/>
            <person name="Terashima K."/>
            <person name="Hibbett D.S."/>
            <person name="Grigoriev I.V."/>
        </authorList>
    </citation>
    <scope>NUCLEOTIDE SEQUENCE</scope>
    <source>
        <strain evidence="9">Sp2 HRB7682 ss15</strain>
    </source>
</reference>
<evidence type="ECO:0000256" key="8">
    <source>
        <dbReference type="SAM" id="MobiDB-lite"/>
    </source>
</evidence>
<dbReference type="AlphaFoldDB" id="A0A9W9A361"/>
<dbReference type="GO" id="GO:0003735">
    <property type="term" value="F:structural constituent of ribosome"/>
    <property type="evidence" value="ECO:0007669"/>
    <property type="project" value="TreeGrafter"/>
</dbReference>
<accession>A0A9W9A361</accession>
<dbReference type="EMBL" id="JANVFS010000027">
    <property type="protein sequence ID" value="KAJ4472476.1"/>
    <property type="molecule type" value="Genomic_DNA"/>
</dbReference>
<dbReference type="GO" id="GO:0046872">
    <property type="term" value="F:metal ion binding"/>
    <property type="evidence" value="ECO:0007669"/>
    <property type="project" value="UniProtKB-KW"/>
</dbReference>